<evidence type="ECO:0000256" key="3">
    <source>
        <dbReference type="PROSITE-ProRule" id="PRU00339"/>
    </source>
</evidence>
<dbReference type="Gene3D" id="3.10.350.10">
    <property type="entry name" value="LysM domain"/>
    <property type="match status" value="1"/>
</dbReference>
<dbReference type="SMART" id="SM00257">
    <property type="entry name" value="LysM"/>
    <property type="match status" value="1"/>
</dbReference>
<dbReference type="InterPro" id="IPR013105">
    <property type="entry name" value="TPR_2"/>
</dbReference>
<feature type="region of interest" description="Disordered" evidence="4">
    <location>
        <begin position="82"/>
        <end position="114"/>
    </location>
</feature>
<dbReference type="InterPro" id="IPR036779">
    <property type="entry name" value="LysM_dom_sf"/>
</dbReference>
<keyword evidence="2 3" id="KW-0802">TPR repeat</keyword>
<reference evidence="7 8" key="1">
    <citation type="submission" date="2017-02" db="EMBL/GenBank/DDBJ databases">
        <title>Genomic diversity within the haloalkaliphilic genus Thioalkalivibrio.</title>
        <authorList>
            <person name="Ahn A.-C."/>
            <person name="Meier-Kolthoff J."/>
            <person name="Overmars L."/>
            <person name="Richter M."/>
            <person name="Woyke T."/>
            <person name="Sorokin D.Y."/>
            <person name="Muyzer G."/>
        </authorList>
    </citation>
    <scope>NUCLEOTIDE SEQUENCE [LARGE SCALE GENOMIC DNA]</scope>
    <source>
        <strain evidence="7 8">HL17</strain>
    </source>
</reference>
<dbReference type="SMART" id="SM00028">
    <property type="entry name" value="TPR"/>
    <property type="match status" value="2"/>
</dbReference>
<accession>A0A1V2ZX57</accession>
<organism evidence="7 8">
    <name type="scientific">Thioalkalivibrio halophilus</name>
    <dbReference type="NCBI Taxonomy" id="252474"/>
    <lineage>
        <taxon>Bacteria</taxon>
        <taxon>Pseudomonadati</taxon>
        <taxon>Pseudomonadota</taxon>
        <taxon>Gammaproteobacteria</taxon>
        <taxon>Chromatiales</taxon>
        <taxon>Ectothiorhodospiraceae</taxon>
        <taxon>Thioalkalivibrio</taxon>
    </lineage>
</organism>
<name>A0A1V2ZX57_9GAMM</name>
<dbReference type="Proteomes" id="UP000189177">
    <property type="component" value="Unassembled WGS sequence"/>
</dbReference>
<evidence type="ECO:0000259" key="6">
    <source>
        <dbReference type="PROSITE" id="PS51782"/>
    </source>
</evidence>
<dbReference type="STRING" id="252474.B1A74_10350"/>
<proteinExistence type="predicted"/>
<sequence length="347" mass="38880">MAPSRFVRSLLLLSLLSLTGGCAMLEQEPDADPEPTQDPQATDEPREAARSDEKHASPPTLAAILSRLQAGEWDRAETMLERFRESRPEDPTARSLQRQLTEDPETLLADGETRHTVEAGETLGLIARRYTGDATQFVILARLNDIRRPEHLTVGQQLRVPPPADPQDAGEPGVTPDLDEQLQALGAGAEDGSREHGESYRMTIRADLDAGRHEAAYETARAAREAAPDEAWDDWLDPLEREAAAAHYEQRGLDARDRDDADAARDWLERALEAEPGREPARTELARLRRAEAETLHSAAIVHYRNQELERAIELWDAALELDPDFDAAEGYRLRARELQRRLENME</sequence>
<dbReference type="Pfam" id="PF01476">
    <property type="entry name" value="LysM"/>
    <property type="match status" value="1"/>
</dbReference>
<feature type="repeat" description="TPR" evidence="3">
    <location>
        <begin position="293"/>
        <end position="326"/>
    </location>
</feature>
<evidence type="ECO:0000256" key="5">
    <source>
        <dbReference type="SAM" id="SignalP"/>
    </source>
</evidence>
<feature type="chain" id="PRO_5010733217" description="LysM domain-containing protein" evidence="5">
    <location>
        <begin position="26"/>
        <end position="347"/>
    </location>
</feature>
<keyword evidence="8" id="KW-1185">Reference proteome</keyword>
<dbReference type="RefSeq" id="WP_024328594.1">
    <property type="nucleotide sequence ID" value="NZ_MUZR01000044.1"/>
</dbReference>
<protein>
    <recommendedName>
        <fullName evidence="6">LysM domain-containing protein</fullName>
    </recommendedName>
</protein>
<evidence type="ECO:0000256" key="2">
    <source>
        <dbReference type="ARBA" id="ARBA00022803"/>
    </source>
</evidence>
<dbReference type="PROSITE" id="PS51782">
    <property type="entry name" value="LYSM"/>
    <property type="match status" value="1"/>
</dbReference>
<dbReference type="Gene3D" id="1.25.40.10">
    <property type="entry name" value="Tetratricopeptide repeat domain"/>
    <property type="match status" value="2"/>
</dbReference>
<comment type="caution">
    <text evidence="7">The sequence shown here is derived from an EMBL/GenBank/DDBJ whole genome shotgun (WGS) entry which is preliminary data.</text>
</comment>
<dbReference type="SUPFAM" id="SSF54106">
    <property type="entry name" value="LysM domain"/>
    <property type="match status" value="1"/>
</dbReference>
<feature type="compositionally biased region" description="Basic and acidic residues" evidence="4">
    <location>
        <begin position="82"/>
        <end position="92"/>
    </location>
</feature>
<dbReference type="PROSITE" id="PS50005">
    <property type="entry name" value="TPR"/>
    <property type="match status" value="1"/>
</dbReference>
<keyword evidence="5" id="KW-0732">Signal</keyword>
<dbReference type="OrthoDB" id="5947215at2"/>
<evidence type="ECO:0000256" key="4">
    <source>
        <dbReference type="SAM" id="MobiDB-lite"/>
    </source>
</evidence>
<dbReference type="AlphaFoldDB" id="A0A1V2ZX57"/>
<feature type="domain" description="LysM" evidence="6">
    <location>
        <begin position="113"/>
        <end position="160"/>
    </location>
</feature>
<feature type="compositionally biased region" description="Basic and acidic residues" evidence="4">
    <location>
        <begin position="43"/>
        <end position="56"/>
    </location>
</feature>
<feature type="region of interest" description="Disordered" evidence="4">
    <location>
        <begin position="25"/>
        <end position="60"/>
    </location>
</feature>
<dbReference type="InterPro" id="IPR011990">
    <property type="entry name" value="TPR-like_helical_dom_sf"/>
</dbReference>
<evidence type="ECO:0000313" key="8">
    <source>
        <dbReference type="Proteomes" id="UP000189177"/>
    </source>
</evidence>
<dbReference type="InterPro" id="IPR018392">
    <property type="entry name" value="LysM"/>
</dbReference>
<evidence type="ECO:0000313" key="7">
    <source>
        <dbReference type="EMBL" id="OOC09591.1"/>
    </source>
</evidence>
<dbReference type="EMBL" id="MUZR01000044">
    <property type="protein sequence ID" value="OOC09591.1"/>
    <property type="molecule type" value="Genomic_DNA"/>
</dbReference>
<dbReference type="Pfam" id="PF07719">
    <property type="entry name" value="TPR_2"/>
    <property type="match status" value="1"/>
</dbReference>
<dbReference type="InterPro" id="IPR019734">
    <property type="entry name" value="TPR_rpt"/>
</dbReference>
<dbReference type="CDD" id="cd00118">
    <property type="entry name" value="LysM"/>
    <property type="match status" value="1"/>
</dbReference>
<evidence type="ECO:0000256" key="1">
    <source>
        <dbReference type="ARBA" id="ARBA00022737"/>
    </source>
</evidence>
<keyword evidence="1" id="KW-0677">Repeat</keyword>
<feature type="region of interest" description="Disordered" evidence="4">
    <location>
        <begin position="153"/>
        <end position="177"/>
    </location>
</feature>
<feature type="signal peptide" evidence="5">
    <location>
        <begin position="1"/>
        <end position="25"/>
    </location>
</feature>
<dbReference type="PROSITE" id="PS51257">
    <property type="entry name" value="PROKAR_LIPOPROTEIN"/>
    <property type="match status" value="1"/>
</dbReference>
<gene>
    <name evidence="7" type="ORF">B1A74_10350</name>
</gene>
<dbReference type="SUPFAM" id="SSF48452">
    <property type="entry name" value="TPR-like"/>
    <property type="match status" value="1"/>
</dbReference>